<sequence>MNVPHGYPSTFDGTTQPHSWNMVAPPTHFQGAHYDHLRASHSHQQASFAQQEEAARWFQQQQQQQQAGAFAALQHPAAAAAYQAYNPAVYQQQQQFFPANQLEQFYMPPAFASVEQPAVRSRFAFATPARVPATQPYERFTLPPPAAYPTAHYGVAESAQRATLDNDFEYEHRPAHHADSMMEDQAQPITYDLIPNVSAVPPPPPVELSAVPLADLATEMVWEAVRQGYQHALQSGPDAGQTGRAGPRRSANGDQFGAIGDRRARTSSASDYESDVAEDASARRQRLAELGFTRARASVLPVEPSVPFRQFVKQILTATLVTPEDIVMAMYLVSQIPVDKIIPPTPAEPGQDAQTTSFKAAPFKIVLGALMVANKTLQDNSYRNDTFSTVSGIPLPDVNKLEAHVFLALGFDVVIREDKWLAWLGVVADRLRFGSGELGDRVAVQAALERLALAAQREVEITAMAATESPAATLSASSSSSSLSSMVSSASTGATSAPCPSTPVHTNATYLANVNLDASGPLESPLHLVVDARRRALMSRAASSLASSAAAQAQESPLVGPAATRAARSSCRRVAEASGYSLFPPVDLAASRSRSFGQETWSRAIC</sequence>
<dbReference type="GO" id="GO:0019901">
    <property type="term" value="F:protein kinase binding"/>
    <property type="evidence" value="ECO:0007669"/>
    <property type="project" value="InterPro"/>
</dbReference>
<protein>
    <recommendedName>
        <fullName evidence="4">Cyclin</fullName>
    </recommendedName>
</protein>
<evidence type="ECO:0000313" key="2">
    <source>
        <dbReference type="EMBL" id="KAG0661414.1"/>
    </source>
</evidence>
<dbReference type="GO" id="GO:0005634">
    <property type="term" value="C:nucleus"/>
    <property type="evidence" value="ECO:0007669"/>
    <property type="project" value="TreeGrafter"/>
</dbReference>
<accession>A0A9P6W3U6</accession>
<dbReference type="GO" id="GO:0000307">
    <property type="term" value="C:cyclin-dependent protein kinase holoenzyme complex"/>
    <property type="evidence" value="ECO:0007669"/>
    <property type="project" value="TreeGrafter"/>
</dbReference>
<dbReference type="PANTHER" id="PTHR15615">
    <property type="match status" value="1"/>
</dbReference>
<dbReference type="EMBL" id="PUHQ01000035">
    <property type="protein sequence ID" value="KAG0661414.1"/>
    <property type="molecule type" value="Genomic_DNA"/>
</dbReference>
<dbReference type="GO" id="GO:0016538">
    <property type="term" value="F:cyclin-dependent protein serine/threonine kinase regulator activity"/>
    <property type="evidence" value="ECO:0007669"/>
    <property type="project" value="TreeGrafter"/>
</dbReference>
<feature type="region of interest" description="Disordered" evidence="1">
    <location>
        <begin position="233"/>
        <end position="280"/>
    </location>
</feature>
<evidence type="ECO:0008006" key="4">
    <source>
        <dbReference type="Google" id="ProtNLM"/>
    </source>
</evidence>
<dbReference type="PANTHER" id="PTHR15615:SF27">
    <property type="entry name" value="PHO85 CYCLIN CLG1"/>
    <property type="match status" value="1"/>
</dbReference>
<dbReference type="CDD" id="cd20557">
    <property type="entry name" value="CYCLIN_ScPCL1-like"/>
    <property type="match status" value="1"/>
</dbReference>
<dbReference type="OrthoDB" id="244495at2759"/>
<proteinExistence type="predicted"/>
<dbReference type="Pfam" id="PF08613">
    <property type="entry name" value="Cyclin"/>
    <property type="match status" value="1"/>
</dbReference>
<comment type="caution">
    <text evidence="2">The sequence shown here is derived from an EMBL/GenBank/DDBJ whole genome shotgun (WGS) entry which is preliminary data.</text>
</comment>
<dbReference type="Proteomes" id="UP000777482">
    <property type="component" value="Unassembled WGS sequence"/>
</dbReference>
<dbReference type="InterPro" id="IPR013922">
    <property type="entry name" value="Cyclin_PHO80-like"/>
</dbReference>
<organism evidence="2 3">
    <name type="scientific">Rhodotorula mucilaginosa</name>
    <name type="common">Yeast</name>
    <name type="synonym">Rhodotorula rubra</name>
    <dbReference type="NCBI Taxonomy" id="5537"/>
    <lineage>
        <taxon>Eukaryota</taxon>
        <taxon>Fungi</taxon>
        <taxon>Dikarya</taxon>
        <taxon>Basidiomycota</taxon>
        <taxon>Pucciniomycotina</taxon>
        <taxon>Microbotryomycetes</taxon>
        <taxon>Sporidiobolales</taxon>
        <taxon>Sporidiobolaceae</taxon>
        <taxon>Rhodotorula</taxon>
    </lineage>
</organism>
<gene>
    <name evidence="2" type="ORF">C6P46_004011</name>
</gene>
<evidence type="ECO:0000256" key="1">
    <source>
        <dbReference type="SAM" id="MobiDB-lite"/>
    </source>
</evidence>
<keyword evidence="3" id="KW-1185">Reference proteome</keyword>
<evidence type="ECO:0000313" key="3">
    <source>
        <dbReference type="Proteomes" id="UP000777482"/>
    </source>
</evidence>
<dbReference type="AlphaFoldDB" id="A0A9P6W3U6"/>
<reference evidence="2 3" key="1">
    <citation type="submission" date="2020-11" db="EMBL/GenBank/DDBJ databases">
        <title>Kefir isolates.</title>
        <authorList>
            <person name="Marcisauskas S."/>
            <person name="Kim Y."/>
            <person name="Blasche S."/>
        </authorList>
    </citation>
    <scope>NUCLEOTIDE SEQUENCE [LARGE SCALE GENOMIC DNA]</scope>
    <source>
        <strain evidence="2 3">KR</strain>
    </source>
</reference>
<name>A0A9P6W3U6_RHOMI</name>
<dbReference type="Gene3D" id="1.10.472.10">
    <property type="entry name" value="Cyclin-like"/>
    <property type="match status" value="1"/>
</dbReference>